<comment type="catalytic activity">
    <reaction evidence="1">
        <text>Hydrolysis of terminal, non-reducing alpha-D-galactose residues in alpha-D-galactosides, including galactose oligosaccharides, galactomannans and galactolipids.</text>
        <dbReference type="EC" id="3.2.1.22"/>
    </reaction>
</comment>
<evidence type="ECO:0000259" key="9">
    <source>
        <dbReference type="Pfam" id="PF23763"/>
    </source>
</evidence>
<evidence type="ECO:0000256" key="1">
    <source>
        <dbReference type="ARBA" id="ARBA00001255"/>
    </source>
</evidence>
<dbReference type="KEGG" id="copr:Cop2CBH44_23290"/>
<proteinExistence type="predicted"/>
<dbReference type="InterPro" id="IPR056441">
    <property type="entry name" value="Beta-barrel_GLAA-B_II"/>
</dbReference>
<dbReference type="AlphaFoldDB" id="A0A7G1HWA3"/>
<organism evidence="11 12">
    <name type="scientific">Coprobacter secundus subsp. similis</name>
    <dbReference type="NCBI Taxonomy" id="2751153"/>
    <lineage>
        <taxon>Bacteria</taxon>
        <taxon>Pseudomonadati</taxon>
        <taxon>Bacteroidota</taxon>
        <taxon>Bacteroidia</taxon>
        <taxon>Bacteroidales</taxon>
        <taxon>Barnesiellaceae</taxon>
        <taxon>Coprobacter</taxon>
    </lineage>
</organism>
<keyword evidence="7" id="KW-0812">Transmembrane</keyword>
<feature type="transmembrane region" description="Helical" evidence="7">
    <location>
        <begin position="5"/>
        <end position="23"/>
    </location>
</feature>
<evidence type="ECO:0000313" key="11">
    <source>
        <dbReference type="EMBL" id="BCI63976.1"/>
    </source>
</evidence>
<feature type="domain" description="GLAA-B beta-barrel" evidence="9">
    <location>
        <begin position="144"/>
        <end position="231"/>
    </location>
</feature>
<dbReference type="Pfam" id="PF23763">
    <property type="entry name" value="Beta-barrel_GLAA-B_I"/>
    <property type="match status" value="1"/>
</dbReference>
<keyword evidence="12" id="KW-1185">Reference proteome</keyword>
<keyword evidence="4" id="KW-0677">Repeat</keyword>
<dbReference type="RefSeq" id="WP_082430168.1">
    <property type="nucleotide sequence ID" value="NZ_AP023322.1"/>
</dbReference>
<reference evidence="12" key="1">
    <citation type="submission" date="2020-07" db="EMBL/GenBank/DDBJ databases">
        <title>Complete genome sequencing of Coprobacter sp. strain 2CBH44.</title>
        <authorList>
            <person name="Sakamoto M."/>
            <person name="Murakami T."/>
            <person name="Mori H."/>
        </authorList>
    </citation>
    <scope>NUCLEOTIDE SEQUENCE [LARGE SCALE GENOMIC DNA]</scope>
    <source>
        <strain evidence="12">2CBH44</strain>
    </source>
</reference>
<dbReference type="GO" id="GO:0004557">
    <property type="term" value="F:alpha-galactosidase activity"/>
    <property type="evidence" value="ECO:0007669"/>
    <property type="project" value="UniProtKB-EC"/>
</dbReference>
<evidence type="ECO:0000256" key="7">
    <source>
        <dbReference type="SAM" id="Phobius"/>
    </source>
</evidence>
<feature type="domain" description="Right handed beta helix" evidence="8">
    <location>
        <begin position="417"/>
        <end position="545"/>
    </location>
</feature>
<dbReference type="InterPro" id="IPR039448">
    <property type="entry name" value="Beta_helix"/>
</dbReference>
<keyword evidence="6" id="KW-0326">Glycosidase</keyword>
<dbReference type="InterPro" id="IPR011050">
    <property type="entry name" value="Pectin_lyase_fold/virulence"/>
</dbReference>
<feature type="domain" description="GLAA-B beta-barrel" evidence="10">
    <location>
        <begin position="343"/>
        <end position="409"/>
    </location>
</feature>
<keyword evidence="7" id="KW-0472">Membrane</keyword>
<comment type="catalytic activity">
    <reaction evidence="2">
        <text>Hydrolysis of terminal, non-reducing branched (1-&gt;3)-alpha-D-galactosidic residues, producing free D-galactose.</text>
        <dbReference type="EC" id="3.2.1.n1"/>
    </reaction>
</comment>
<dbReference type="Gene3D" id="2.160.20.10">
    <property type="entry name" value="Single-stranded right-handed beta-helix, Pectin lyase-like"/>
    <property type="match status" value="3"/>
</dbReference>
<evidence type="ECO:0000256" key="4">
    <source>
        <dbReference type="ARBA" id="ARBA00022737"/>
    </source>
</evidence>
<keyword evidence="3" id="KW-0732">Signal</keyword>
<dbReference type="Pfam" id="PF13229">
    <property type="entry name" value="Beta_helix"/>
    <property type="match status" value="1"/>
</dbReference>
<dbReference type="Proteomes" id="UP000594042">
    <property type="component" value="Chromosome"/>
</dbReference>
<accession>A0A7G1HWA3</accession>
<dbReference type="Pfam" id="PF23764">
    <property type="entry name" value="Beta-barrel_GLAA-B_II"/>
    <property type="match status" value="1"/>
</dbReference>
<evidence type="ECO:0000256" key="2">
    <source>
        <dbReference type="ARBA" id="ARBA00001271"/>
    </source>
</evidence>
<evidence type="ECO:0000259" key="8">
    <source>
        <dbReference type="Pfam" id="PF13229"/>
    </source>
</evidence>
<keyword evidence="5" id="KW-0378">Hydrolase</keyword>
<evidence type="ECO:0000256" key="5">
    <source>
        <dbReference type="ARBA" id="ARBA00022801"/>
    </source>
</evidence>
<dbReference type="SUPFAM" id="SSF51126">
    <property type="entry name" value="Pectin lyase-like"/>
    <property type="match status" value="1"/>
</dbReference>
<evidence type="ECO:0000313" key="12">
    <source>
        <dbReference type="Proteomes" id="UP000594042"/>
    </source>
</evidence>
<dbReference type="EMBL" id="AP023322">
    <property type="protein sequence ID" value="BCI63976.1"/>
    <property type="molecule type" value="Genomic_DNA"/>
</dbReference>
<evidence type="ECO:0000259" key="10">
    <source>
        <dbReference type="Pfam" id="PF23764"/>
    </source>
</evidence>
<sequence length="569" mass="64542">MNRHIIIYILTCGCLFLYLPDVFPNKEISITHFGIEPNNGKDATLAVRNAINYCSEKKINKLIFPKGKYDFYPKLATEKTVYISNNTDGEKRITFSIDNMKNFEIDGGGATFIFHGYICPFVIKNCKNIILNNFSIDFSRTFHSEGIIKAVHKDEIEVYFPEKYPFKIENERLIFTDGKKIEYPYGSLLEYNTLKKETAYQVHDYYTGPVLKAENIGQRQVRIHLKDVKGTPGNTMVFAPNHRLCPAITIDNTQDINIANITLYHCGGMGVIAQRSKNITVNKMKVSAAQDRTVSCTADATHFANCEGKIILTDCLFENQMDDATNIHGIYMRIEKILSSTSLLLRLVHYEQYGMDIFKKGQKVELVNAQTVETYSINNVESVKRYNKEFYQVEFKENLPSALKEKDVVGSAIYPEVILKNCICQNNRARGVLLGSRTKIIVEGNKFHTPGAAIMTGGDTEYWFEQGGVSNLEIKNNIFDNCNYGVWGDAAIQIAAGSKDKRNSPRFNHNIIIENNTFNVFDPRILKVSSVDGLIFRHNKINHSTAYPAIHTTAEPFNIENSTNINIQK</sequence>
<protein>
    <submittedName>
        <fullName evidence="11">Alpha-1,3-galactosidase B</fullName>
    </submittedName>
</protein>
<keyword evidence="7" id="KW-1133">Transmembrane helix</keyword>
<evidence type="ECO:0000256" key="6">
    <source>
        <dbReference type="ARBA" id="ARBA00023295"/>
    </source>
</evidence>
<evidence type="ECO:0000256" key="3">
    <source>
        <dbReference type="ARBA" id="ARBA00022729"/>
    </source>
</evidence>
<dbReference type="InterPro" id="IPR057275">
    <property type="entry name" value="Beta-barrel_GLAA-B_I"/>
</dbReference>
<name>A0A7G1HWA3_9BACT</name>
<dbReference type="InterPro" id="IPR012334">
    <property type="entry name" value="Pectin_lyas_fold"/>
</dbReference>
<gene>
    <name evidence="11" type="primary">glaB_2</name>
    <name evidence="11" type="ORF">Cop2CBH44_23290</name>
</gene>